<evidence type="ECO:0008006" key="4">
    <source>
        <dbReference type="Google" id="ProtNLM"/>
    </source>
</evidence>
<dbReference type="EMBL" id="WHWC01000012">
    <property type="protein sequence ID" value="KAG8372981.1"/>
    <property type="molecule type" value="Genomic_DNA"/>
</dbReference>
<reference evidence="2" key="1">
    <citation type="submission" date="2019-10" db="EMBL/GenBank/DDBJ databases">
        <authorList>
            <person name="Zhang R."/>
            <person name="Pan Y."/>
            <person name="Wang J."/>
            <person name="Ma R."/>
            <person name="Yu S."/>
        </authorList>
    </citation>
    <scope>NUCLEOTIDE SEQUENCE</scope>
    <source>
        <strain evidence="2">LA-IB0</strain>
        <tissue evidence="2">Leaf</tissue>
    </source>
</reference>
<dbReference type="AlphaFoldDB" id="A0AAV6WQU6"/>
<dbReference type="PANTHER" id="PTHR48044">
    <property type="entry name" value="GLYCOSYLTRANSFERASE"/>
    <property type="match status" value="1"/>
</dbReference>
<keyword evidence="3" id="KW-1185">Reference proteome</keyword>
<dbReference type="SUPFAM" id="SSF53756">
    <property type="entry name" value="UDP-Glycosyltransferase/glycogen phosphorylase"/>
    <property type="match status" value="1"/>
</dbReference>
<feature type="compositionally biased region" description="Polar residues" evidence="1">
    <location>
        <begin position="317"/>
        <end position="342"/>
    </location>
</feature>
<evidence type="ECO:0000313" key="2">
    <source>
        <dbReference type="EMBL" id="KAG8372981.1"/>
    </source>
</evidence>
<proteinExistence type="predicted"/>
<protein>
    <recommendedName>
        <fullName evidence="4">Glycosyltransferase</fullName>
    </recommendedName>
</protein>
<dbReference type="Proteomes" id="UP000826271">
    <property type="component" value="Unassembled WGS sequence"/>
</dbReference>
<dbReference type="PANTHER" id="PTHR48044:SF82">
    <property type="entry name" value="GLYCOSYLTRANSFERASE"/>
    <property type="match status" value="1"/>
</dbReference>
<evidence type="ECO:0000256" key="1">
    <source>
        <dbReference type="SAM" id="MobiDB-lite"/>
    </source>
</evidence>
<organism evidence="2 3">
    <name type="scientific">Buddleja alternifolia</name>
    <dbReference type="NCBI Taxonomy" id="168488"/>
    <lineage>
        <taxon>Eukaryota</taxon>
        <taxon>Viridiplantae</taxon>
        <taxon>Streptophyta</taxon>
        <taxon>Embryophyta</taxon>
        <taxon>Tracheophyta</taxon>
        <taxon>Spermatophyta</taxon>
        <taxon>Magnoliopsida</taxon>
        <taxon>eudicotyledons</taxon>
        <taxon>Gunneridae</taxon>
        <taxon>Pentapetalae</taxon>
        <taxon>asterids</taxon>
        <taxon>lamiids</taxon>
        <taxon>Lamiales</taxon>
        <taxon>Scrophulariaceae</taxon>
        <taxon>Buddlejeae</taxon>
        <taxon>Buddleja</taxon>
    </lineage>
</organism>
<sequence>MVDKSKSSFSEIISNLNPDLVIYDIFQLWAAKIASSKGIPAVHFAAFGAATVSFIHHHYGCCDETNPFPELSLTACEKKSYDAFIEFRAINVTDNEKDGFMANCKLSSDIVMLKTSRGFEGKYIDYYSDVCNKKLLTVGPLVSDASDKNDEENSEILQWLSKKNRYSTVYISFGSEHFLSNDEIEEIAKGLELCDVNFIWIIRFPIEDKRIRMPMKLNMFIDARMLGDAGVCVEVRRDESNVFKGEEIARAVNKVILDKSGEGIRLRARELSEKMKSEEEKALDETAEQLWQIWVRSTTEGNRRIEESNANPPLGTISGSVPPSPTSLPISGSARNGSQIVDLQTGGDSRLPPPPPSQGIRIRAHPIVYTRRQEIRPLVAGSLEPRPTSVDYLSSGSMASFTVSNLGQHTTHMISEPIPSSPGLLPRENGGLLMKEKLREYLISIYPTHYL</sequence>
<gene>
    <name evidence="2" type="ORF">BUALT_Bualt12G0123500</name>
</gene>
<name>A0AAV6WQU6_9LAMI</name>
<dbReference type="GO" id="GO:0008194">
    <property type="term" value="F:UDP-glycosyltransferase activity"/>
    <property type="evidence" value="ECO:0007669"/>
    <property type="project" value="UniProtKB-ARBA"/>
</dbReference>
<dbReference type="GO" id="GO:1901135">
    <property type="term" value="P:carbohydrate derivative metabolic process"/>
    <property type="evidence" value="ECO:0007669"/>
    <property type="project" value="UniProtKB-ARBA"/>
</dbReference>
<feature type="region of interest" description="Disordered" evidence="1">
    <location>
        <begin position="301"/>
        <end position="361"/>
    </location>
</feature>
<accession>A0AAV6WQU6</accession>
<evidence type="ECO:0000313" key="3">
    <source>
        <dbReference type="Proteomes" id="UP000826271"/>
    </source>
</evidence>
<comment type="caution">
    <text evidence="2">The sequence shown here is derived from an EMBL/GenBank/DDBJ whole genome shotgun (WGS) entry which is preliminary data.</text>
</comment>
<dbReference type="Gene3D" id="3.40.50.2000">
    <property type="entry name" value="Glycogen Phosphorylase B"/>
    <property type="match status" value="3"/>
</dbReference>